<dbReference type="GO" id="GO:0016491">
    <property type="term" value="F:oxidoreductase activity"/>
    <property type="evidence" value="ECO:0007669"/>
    <property type="project" value="InterPro"/>
</dbReference>
<reference evidence="2 3" key="1">
    <citation type="submission" date="2018-07" db="EMBL/GenBank/DDBJ databases">
        <title>Genomic Encyclopedia of Type Strains, Phase III (KMG-III): the genomes of soil and plant-associated and newly described type strains.</title>
        <authorList>
            <person name="Whitman W."/>
        </authorList>
    </citation>
    <scope>NUCLEOTIDE SEQUENCE [LARGE SCALE GENOMIC DNA]</scope>
    <source>
        <strain evidence="2 3">CECT 8488</strain>
    </source>
</reference>
<dbReference type="Gene3D" id="1.10.3110.10">
    <property type="entry name" value="protoporphyrinogen ix oxidase, domain 3"/>
    <property type="match status" value="1"/>
</dbReference>
<evidence type="ECO:0000313" key="2">
    <source>
        <dbReference type="EMBL" id="RED45789.1"/>
    </source>
</evidence>
<sequence length="446" mass="50473">MSQTRRKVAVIGSGIAGLSAAWHLSRHCDVTLVEKDDRLGGHSNTVDTIDGPVDTGFIVYNEKCYPNLVQLFRHLDVKTCETEMSFGVSVNEGALEYAGRDLAGMFAQKSNFVKPAYWKMISDILRFYRNAGMALAQSREGEETLGDYLSRNGYGQMFIQDHIIPMGAAIWSTPANQMLKYPLRSFLVFCENHGLLQLENRPQWRTVVGGSRNYVNRLMEAFSGRVLTDRPVKTVERLADGVHVESHSGWQQRFDDVVLACHADQALAMMKDAGHQERDLLGRFKYQRNRAILHTDESLMPKRRSAWCSWNYLAEGETSDRELCVSYWMNNLQPIAGKRDYFVTLNPIREPRAGSIVRSFLYDHPIYDLDSEKAQHQLWHLQGNGGLWFCGSYFGYGFHEDGIQSGLAVAEAISGIARPWSVPAGSDRVNLPESWLEAWPHKEEAA</sequence>
<evidence type="ECO:0000259" key="1">
    <source>
        <dbReference type="Pfam" id="PF01593"/>
    </source>
</evidence>
<dbReference type="Gene3D" id="3.50.50.60">
    <property type="entry name" value="FAD/NAD(P)-binding domain"/>
    <property type="match status" value="1"/>
</dbReference>
<protein>
    <recommendedName>
        <fullName evidence="1">Amine oxidase domain-containing protein</fullName>
    </recommendedName>
</protein>
<dbReference type="Pfam" id="PF01593">
    <property type="entry name" value="Amino_oxidase"/>
    <property type="match status" value="1"/>
</dbReference>
<dbReference type="InterPro" id="IPR050464">
    <property type="entry name" value="Zeta_carotene_desat/Oxidored"/>
</dbReference>
<dbReference type="Proteomes" id="UP000256845">
    <property type="component" value="Unassembled WGS sequence"/>
</dbReference>
<feature type="domain" description="Amine oxidase" evidence="1">
    <location>
        <begin position="15"/>
        <end position="278"/>
    </location>
</feature>
<comment type="caution">
    <text evidence="2">The sequence shown here is derived from an EMBL/GenBank/DDBJ whole genome shotgun (WGS) entry which is preliminary data.</text>
</comment>
<evidence type="ECO:0000313" key="3">
    <source>
        <dbReference type="Proteomes" id="UP000256845"/>
    </source>
</evidence>
<dbReference type="RefSeq" id="WP_115938349.1">
    <property type="nucleotide sequence ID" value="NZ_QRDW01000011.1"/>
</dbReference>
<keyword evidence="3" id="KW-1185">Reference proteome</keyword>
<dbReference type="InterPro" id="IPR002937">
    <property type="entry name" value="Amino_oxidase"/>
</dbReference>
<dbReference type="Gene3D" id="3.90.660.20">
    <property type="entry name" value="Protoporphyrinogen oxidase, mitochondrial, domain 2"/>
    <property type="match status" value="1"/>
</dbReference>
<gene>
    <name evidence="2" type="ORF">DFP90_11136</name>
</gene>
<dbReference type="AlphaFoldDB" id="A0A3D9H8J4"/>
<dbReference type="InterPro" id="IPR036188">
    <property type="entry name" value="FAD/NAD-bd_sf"/>
</dbReference>
<dbReference type="PANTHER" id="PTHR42923">
    <property type="entry name" value="PROTOPORPHYRINOGEN OXIDASE"/>
    <property type="match status" value="1"/>
</dbReference>
<dbReference type="SUPFAM" id="SSF51905">
    <property type="entry name" value="FAD/NAD(P)-binding domain"/>
    <property type="match status" value="1"/>
</dbReference>
<dbReference type="OrthoDB" id="20837at2"/>
<dbReference type="PANTHER" id="PTHR42923:SF17">
    <property type="entry name" value="AMINE OXIDASE DOMAIN-CONTAINING PROTEIN"/>
    <property type="match status" value="1"/>
</dbReference>
<organism evidence="2 3">
    <name type="scientific">Aestuariispira insulae</name>
    <dbReference type="NCBI Taxonomy" id="1461337"/>
    <lineage>
        <taxon>Bacteria</taxon>
        <taxon>Pseudomonadati</taxon>
        <taxon>Pseudomonadota</taxon>
        <taxon>Alphaproteobacteria</taxon>
        <taxon>Rhodospirillales</taxon>
        <taxon>Kiloniellaceae</taxon>
        <taxon>Aestuariispira</taxon>
    </lineage>
</organism>
<proteinExistence type="predicted"/>
<accession>A0A3D9H8J4</accession>
<dbReference type="EMBL" id="QRDW01000011">
    <property type="protein sequence ID" value="RED45789.1"/>
    <property type="molecule type" value="Genomic_DNA"/>
</dbReference>
<name>A0A3D9H8J4_9PROT</name>